<dbReference type="PROSITE" id="PS00028">
    <property type="entry name" value="ZINC_FINGER_C2H2_1"/>
    <property type="match status" value="9"/>
</dbReference>
<gene>
    <name evidence="4" type="ORF">KUF71_015568</name>
</gene>
<evidence type="ECO:0000259" key="3">
    <source>
        <dbReference type="PROSITE" id="PS50157"/>
    </source>
</evidence>
<feature type="compositionally biased region" description="Polar residues" evidence="2">
    <location>
        <begin position="965"/>
        <end position="982"/>
    </location>
</feature>
<protein>
    <submittedName>
        <fullName evidence="4">Zinc finger X-linked protein ZXDB</fullName>
    </submittedName>
</protein>
<feature type="compositionally biased region" description="Basic residues" evidence="2">
    <location>
        <begin position="945"/>
        <end position="961"/>
    </location>
</feature>
<feature type="domain" description="C2H2-type" evidence="3">
    <location>
        <begin position="539"/>
        <end position="568"/>
    </location>
</feature>
<feature type="domain" description="C2H2-type" evidence="3">
    <location>
        <begin position="661"/>
        <end position="690"/>
    </location>
</feature>
<dbReference type="GO" id="GO:0005634">
    <property type="term" value="C:nucleus"/>
    <property type="evidence" value="ECO:0007669"/>
    <property type="project" value="TreeGrafter"/>
</dbReference>
<evidence type="ECO:0000256" key="2">
    <source>
        <dbReference type="SAM" id="MobiDB-lite"/>
    </source>
</evidence>
<dbReference type="PANTHER" id="PTHR46179">
    <property type="entry name" value="ZINC FINGER PROTEIN"/>
    <property type="match status" value="1"/>
</dbReference>
<dbReference type="InterPro" id="IPR013087">
    <property type="entry name" value="Znf_C2H2_type"/>
</dbReference>
<name>A0AAE1HTS6_9NEOP</name>
<dbReference type="InterPro" id="IPR051061">
    <property type="entry name" value="Zinc_finger_trans_reg"/>
</dbReference>
<dbReference type="Pfam" id="PF00096">
    <property type="entry name" value="zf-C2H2"/>
    <property type="match status" value="2"/>
</dbReference>
<comment type="caution">
    <text evidence="4">The sequence shown here is derived from an EMBL/GenBank/DDBJ whole genome shotgun (WGS) entry which is preliminary data.</text>
</comment>
<feature type="domain" description="C2H2-type" evidence="3">
    <location>
        <begin position="691"/>
        <end position="720"/>
    </location>
</feature>
<keyword evidence="1" id="KW-0479">Metal-binding</keyword>
<organism evidence="4 5">
    <name type="scientific">Frankliniella fusca</name>
    <dbReference type="NCBI Taxonomy" id="407009"/>
    <lineage>
        <taxon>Eukaryota</taxon>
        <taxon>Metazoa</taxon>
        <taxon>Ecdysozoa</taxon>
        <taxon>Arthropoda</taxon>
        <taxon>Hexapoda</taxon>
        <taxon>Insecta</taxon>
        <taxon>Pterygota</taxon>
        <taxon>Neoptera</taxon>
        <taxon>Paraneoptera</taxon>
        <taxon>Thysanoptera</taxon>
        <taxon>Terebrantia</taxon>
        <taxon>Thripoidea</taxon>
        <taxon>Thripidae</taxon>
        <taxon>Frankliniella</taxon>
    </lineage>
</organism>
<evidence type="ECO:0000256" key="1">
    <source>
        <dbReference type="PROSITE-ProRule" id="PRU00042"/>
    </source>
</evidence>
<reference evidence="4" key="1">
    <citation type="submission" date="2021-07" db="EMBL/GenBank/DDBJ databases">
        <authorList>
            <person name="Catto M.A."/>
            <person name="Jacobson A."/>
            <person name="Kennedy G."/>
            <person name="Labadie P."/>
            <person name="Hunt B.G."/>
            <person name="Srinivasan R."/>
        </authorList>
    </citation>
    <scope>NUCLEOTIDE SEQUENCE</scope>
    <source>
        <strain evidence="4">PL_HMW_Pooled</strain>
        <tissue evidence="4">Head</tissue>
    </source>
</reference>
<dbReference type="EMBL" id="JAHWGI010001285">
    <property type="protein sequence ID" value="KAK3927284.1"/>
    <property type="molecule type" value="Genomic_DNA"/>
</dbReference>
<feature type="domain" description="C2H2-type" evidence="3">
    <location>
        <begin position="721"/>
        <end position="750"/>
    </location>
</feature>
<feature type="domain" description="C2H2-type" evidence="3">
    <location>
        <begin position="509"/>
        <end position="538"/>
    </location>
</feature>
<dbReference type="GO" id="GO:0003712">
    <property type="term" value="F:transcription coregulator activity"/>
    <property type="evidence" value="ECO:0007669"/>
    <property type="project" value="TreeGrafter"/>
</dbReference>
<feature type="domain" description="C2H2-type" evidence="3">
    <location>
        <begin position="600"/>
        <end position="629"/>
    </location>
</feature>
<keyword evidence="5" id="KW-1185">Reference proteome</keyword>
<dbReference type="Proteomes" id="UP001219518">
    <property type="component" value="Unassembled WGS sequence"/>
</dbReference>
<reference evidence="4" key="2">
    <citation type="journal article" date="2023" name="BMC Genomics">
        <title>Pest status, molecular evolution, and epigenetic factors derived from the genome assembly of Frankliniella fusca, a thysanopteran phytovirus vector.</title>
        <authorList>
            <person name="Catto M.A."/>
            <person name="Labadie P.E."/>
            <person name="Jacobson A.L."/>
            <person name="Kennedy G.G."/>
            <person name="Srinivasan R."/>
            <person name="Hunt B.G."/>
        </authorList>
    </citation>
    <scope>NUCLEOTIDE SEQUENCE</scope>
    <source>
        <strain evidence="4">PL_HMW_Pooled</strain>
    </source>
</reference>
<dbReference type="SMART" id="SM00355">
    <property type="entry name" value="ZnF_C2H2"/>
    <property type="match status" value="9"/>
</dbReference>
<feature type="region of interest" description="Disordered" evidence="2">
    <location>
        <begin position="243"/>
        <end position="262"/>
    </location>
</feature>
<feature type="domain" description="C2H2-type" evidence="3">
    <location>
        <begin position="479"/>
        <end position="508"/>
    </location>
</feature>
<feature type="region of interest" description="Disordered" evidence="2">
    <location>
        <begin position="945"/>
        <end position="982"/>
    </location>
</feature>
<feature type="domain" description="C2H2-type" evidence="3">
    <location>
        <begin position="569"/>
        <end position="598"/>
    </location>
</feature>
<evidence type="ECO:0000313" key="4">
    <source>
        <dbReference type="EMBL" id="KAK3927284.1"/>
    </source>
</evidence>
<evidence type="ECO:0000313" key="5">
    <source>
        <dbReference type="Proteomes" id="UP001219518"/>
    </source>
</evidence>
<dbReference type="GO" id="GO:0008270">
    <property type="term" value="F:zinc ion binding"/>
    <property type="evidence" value="ECO:0007669"/>
    <property type="project" value="UniProtKB-KW"/>
</dbReference>
<keyword evidence="1" id="KW-0863">Zinc-finger</keyword>
<accession>A0AAE1HTS6</accession>
<dbReference type="InterPro" id="IPR036236">
    <property type="entry name" value="Znf_C2H2_sf"/>
</dbReference>
<proteinExistence type="predicted"/>
<dbReference type="PANTHER" id="PTHR46179:SF26">
    <property type="entry name" value="ZINC FINGER PROTEIN 423 HOMOLOG"/>
    <property type="match status" value="1"/>
</dbReference>
<dbReference type="FunFam" id="3.30.160.60:FF:000007">
    <property type="entry name" value="Basic krueppel-like factor 3"/>
    <property type="match status" value="1"/>
</dbReference>
<sequence>MALDASSELYILPFKTSVDNRFHNLCKNGTVLGTSSDGSKDLLEIRITEIPQDLESESVLHTKGISDNHTNNDFGTVMRHQEIDLESLNQILCKDVVFMSANTDDKFSVEPDETPFGEVKNISSVPVIMFSKDQEIHDILSSSRGFSANDLKYSVKGQNNIHDDYVVFKDDADVLGSVEVLGPDGMDNIENVWITDDCPDPLPDVVLGTHELLEPEPVSTHLVPVELENNVVFIDAAPSSSTILSKEKSGQPAETQSQDRPSVISIAVPSSASTDLNQSPASNGTQLILSNNQLSPFFELSELRSVETAIAQPSVTTPNSRSVLKKSIAKKVSKQVLIKPKVCNKQMMREEHFSSLIKPSTKLINSNIKLVRNCDGKRPKENESKTKSLAVVAISSDKTKDLTEIVVSTANGDQVFKGKTSELINATPNLWCDEANQSSDSQSPEDDEFFDQPVTEALQKLGFPALCCVQNKSDDQKMWICPEKDCKKLFLILNQLKVHILGHYGIRPYKCDFPNCQWAFYTHFKLKRHKETHLQRKDYKCSFGECGRSFTTIYNLRTHQKLHKRPAEIKCPVKECSELFQTRRSLEFHLKEHGTDHAPYVCPYTSCQKRYYTVNSVNSHIRSHQHKDDEIKCQWSGCSKIFTKPCRLRAHMRTHTGDKPYLCTHPGCTWAFTSSSKLRRHQFKHTNVRNFQCQIDGCGKLFMRSEHLKEHALTHSAERTFQCPHPNCNMKFSAKSSLYVHSKKHRAKIHALSPDSLSDAVTSIPVNVIQSTRKIGSESETSNVCNVAELNMEDQLAVQSLPCENVVQSEIPETTQTLDFIPLLSEDEALVAELAGMEHVSFEHNTSALRSTSSHLSSVVLESSSNVLNQLPNYSNDKSEPSNKYCQVLICTEDSETQQVTDDPKDDDDITQVLNPDSARSSITINSWARFKKVRQCSALPIKHQRQLRRQPHPAQKHKRRITDIDTSPLLSSKHGTQEGVSNSRAPLDVVLGGGYLGTGHDSIVHLLMPDDLTSSTDLYSAEDGILNMDSSFAPSTINLRDLE</sequence>
<dbReference type="PROSITE" id="PS50157">
    <property type="entry name" value="ZINC_FINGER_C2H2_2"/>
    <property type="match status" value="9"/>
</dbReference>
<dbReference type="SUPFAM" id="SSF57667">
    <property type="entry name" value="beta-beta-alpha zinc fingers"/>
    <property type="match status" value="4"/>
</dbReference>
<dbReference type="AlphaFoldDB" id="A0AAE1HTS6"/>
<dbReference type="Gene3D" id="3.30.160.60">
    <property type="entry name" value="Classic Zinc Finger"/>
    <property type="match status" value="7"/>
</dbReference>
<dbReference type="GO" id="GO:0006357">
    <property type="term" value="P:regulation of transcription by RNA polymerase II"/>
    <property type="evidence" value="ECO:0007669"/>
    <property type="project" value="TreeGrafter"/>
</dbReference>
<keyword evidence="1" id="KW-0862">Zinc</keyword>
<feature type="domain" description="C2H2-type" evidence="3">
    <location>
        <begin position="631"/>
        <end position="660"/>
    </location>
</feature>